<dbReference type="GO" id="GO:0005737">
    <property type="term" value="C:cytoplasm"/>
    <property type="evidence" value="ECO:0007669"/>
    <property type="project" value="UniProtKB-SubCell"/>
</dbReference>
<feature type="coiled-coil region" evidence="8">
    <location>
        <begin position="260"/>
        <end position="287"/>
    </location>
</feature>
<accession>A0A2A6C970</accession>
<dbReference type="GO" id="GO:0030154">
    <property type="term" value="P:cell differentiation"/>
    <property type="evidence" value="ECO:0000318"/>
    <property type="project" value="GO_Central"/>
</dbReference>
<evidence type="ECO:0000256" key="6">
    <source>
        <dbReference type="ARBA" id="ARBA00023242"/>
    </source>
</evidence>
<feature type="region of interest" description="Disordered" evidence="9">
    <location>
        <begin position="77"/>
        <end position="112"/>
    </location>
</feature>
<comment type="subcellular location">
    <subcellularLocation>
        <location evidence="7">Cytoplasm</location>
    </subcellularLocation>
    <subcellularLocation>
        <location evidence="7">Nucleus</location>
    </subcellularLocation>
</comment>
<dbReference type="GO" id="GO:0070411">
    <property type="term" value="F:I-SMAD binding"/>
    <property type="evidence" value="ECO:0000318"/>
    <property type="project" value="GO_Central"/>
</dbReference>
<dbReference type="PROSITE" id="PS51075">
    <property type="entry name" value="MH1"/>
    <property type="match status" value="1"/>
</dbReference>
<dbReference type="Proteomes" id="UP000005239">
    <property type="component" value="Unassembled WGS sequence"/>
</dbReference>
<evidence type="ECO:0000256" key="9">
    <source>
        <dbReference type="SAM" id="MobiDB-lite"/>
    </source>
</evidence>
<accession>A0A8R1YH87</accession>
<dbReference type="GO" id="GO:0030509">
    <property type="term" value="P:BMP signaling pathway"/>
    <property type="evidence" value="ECO:0000318"/>
    <property type="project" value="GO_Central"/>
</dbReference>
<evidence type="ECO:0000256" key="8">
    <source>
        <dbReference type="SAM" id="Coils"/>
    </source>
</evidence>
<dbReference type="SUPFAM" id="SSF49879">
    <property type="entry name" value="SMAD/FHA domain"/>
    <property type="match status" value="1"/>
</dbReference>
<dbReference type="AlphaFoldDB" id="A0A2A6C970"/>
<dbReference type="GO" id="GO:0045793">
    <property type="term" value="P:positive regulation of cell size"/>
    <property type="evidence" value="ECO:0007669"/>
    <property type="project" value="EnsemblMetazoa"/>
</dbReference>
<dbReference type="GO" id="GO:0000978">
    <property type="term" value="F:RNA polymerase II cis-regulatory region sequence-specific DNA binding"/>
    <property type="evidence" value="ECO:0000318"/>
    <property type="project" value="GO_Central"/>
</dbReference>
<dbReference type="GO" id="GO:0030307">
    <property type="term" value="P:positive regulation of cell growth"/>
    <property type="evidence" value="ECO:0007669"/>
    <property type="project" value="EnsemblMetazoa"/>
</dbReference>
<evidence type="ECO:0000256" key="7">
    <source>
        <dbReference type="RuleBase" id="RU361195"/>
    </source>
</evidence>
<sequence>MKARPETASYVGHTEPAFILTRNQFTIWIQLGTTSYLSDLGGIVDRECSILEVSRFLSGMCIFKMDLPGVFYHSGTDGGGSSDAPPPGTFFNDQDQEMYRGNEQGGSGDSSAFDSWFANHGMDYQSSDSPEAGQQQSRAARMMEQHRPMTSVQMQQLHQHPMFGHPGPMPPFLNYDSMGLMPAHHLPLPPPPPMLPPPHSLPMHQPPLSAATAAAALFPGPQQLTPQPSTMRTARPPPTRPARSPPYLWHSGGEETEFVRKAIESLVKKLKDKRLELEALIQAVTSNGKTPTCCVTIQRSLDGRLQVAGRKGVPHVVYARIWRWPNVAKTELSKLPMCRVMPDNQDFICINPYHYERVVSNAGATHEQQPVSKMPVLQQQLAATATPPVYGLQLPFDGRGDEWPSSQITLTSAAALQADIRMAQQLQQQSGETAEFRGSMFPAVEPPVMHRAHSIDLNRVIIPPAQHYPNHWCTINYFEHDTQFGESFKVRREMMSVRVDGGLDPQGERNSRFCVGAISNVHRAGPVEVVRQHIGMGVVLKQHQDGRVTMEVRSNKAVFVRAPYMDYMKHTPYTTTIHKVQQCDGEITIFDLKWSYFEMCEQTASAKEAVVAQARAVAGLPVNHPGMQQMSDMVAGSGVDEMKRMFCSVAMSFVKGFGGQYNRKNIKDCPCWIEVELHRPLQLLDQLLKRSYI</sequence>
<evidence type="ECO:0000313" key="10">
    <source>
        <dbReference type="EnsemblMetazoa" id="PPA17857.1"/>
    </source>
</evidence>
<feature type="region of interest" description="Disordered" evidence="9">
    <location>
        <begin position="220"/>
        <end position="250"/>
    </location>
</feature>
<dbReference type="Gene3D" id="2.60.200.10">
    <property type="match status" value="1"/>
</dbReference>
<dbReference type="InterPro" id="IPR003619">
    <property type="entry name" value="MAD_homology1_Dwarfin-type"/>
</dbReference>
<dbReference type="SUPFAM" id="SSF56366">
    <property type="entry name" value="SMAD MH1 domain"/>
    <property type="match status" value="1"/>
</dbReference>
<evidence type="ECO:0000256" key="2">
    <source>
        <dbReference type="ARBA" id="ARBA00022723"/>
    </source>
</evidence>
<dbReference type="GO" id="GO:0045138">
    <property type="term" value="P:nematode male tail tip morphogenesis"/>
    <property type="evidence" value="ECO:0007669"/>
    <property type="project" value="EnsemblMetazoa"/>
</dbReference>
<dbReference type="GO" id="GO:0007567">
    <property type="term" value="P:parturition"/>
    <property type="evidence" value="ECO:0007669"/>
    <property type="project" value="EnsemblMetazoa"/>
</dbReference>
<feature type="compositionally biased region" description="Polar residues" evidence="9">
    <location>
        <begin position="124"/>
        <end position="138"/>
    </location>
</feature>
<evidence type="ECO:0000256" key="4">
    <source>
        <dbReference type="ARBA" id="ARBA00023015"/>
    </source>
</evidence>
<dbReference type="GO" id="GO:0006357">
    <property type="term" value="P:regulation of transcription by RNA polymerase II"/>
    <property type="evidence" value="ECO:0000318"/>
    <property type="project" value="GO_Central"/>
</dbReference>
<dbReference type="PANTHER" id="PTHR13703:SF45">
    <property type="entry name" value="MOTHERS AGAINST DECAPENTAPLEGIC HOMOLOG"/>
    <property type="match status" value="1"/>
</dbReference>
<name>A0A2A6C970_PRIPA</name>
<evidence type="ECO:0000256" key="3">
    <source>
        <dbReference type="ARBA" id="ARBA00022833"/>
    </source>
</evidence>
<comment type="similarity">
    <text evidence="1 7">Belongs to the dwarfin/SMAD family.</text>
</comment>
<dbReference type="SMART" id="SM00524">
    <property type="entry name" value="DWB"/>
    <property type="match status" value="1"/>
</dbReference>
<dbReference type="EnsemblMetazoa" id="PPA17857.1">
    <property type="protein sequence ID" value="PPA17857.1"/>
    <property type="gene ID" value="WBGene00107411"/>
</dbReference>
<dbReference type="GO" id="GO:0000981">
    <property type="term" value="F:DNA-binding transcription factor activity, RNA polymerase II-specific"/>
    <property type="evidence" value="ECO:0000318"/>
    <property type="project" value="GO_Central"/>
</dbReference>
<feature type="compositionally biased region" description="Pro residues" evidence="9">
    <location>
        <begin position="235"/>
        <end position="244"/>
    </location>
</feature>
<evidence type="ECO:0000313" key="11">
    <source>
        <dbReference type="Proteomes" id="UP000005239"/>
    </source>
</evidence>
<dbReference type="Pfam" id="PF03166">
    <property type="entry name" value="MH2"/>
    <property type="match status" value="1"/>
</dbReference>
<proteinExistence type="inferred from homology"/>
<protein>
    <recommendedName>
        <fullName evidence="7">Mothers against decapentaplegic homolog</fullName>
        <shortName evidence="7">MAD homolog</shortName>
        <shortName evidence="7">Mothers against DPP homolog</shortName>
    </recommendedName>
    <alternativeName>
        <fullName evidence="7">SMAD family member</fullName>
    </alternativeName>
</protein>
<dbReference type="InterPro" id="IPR001132">
    <property type="entry name" value="SMAD_dom_Dwarfin-type"/>
</dbReference>
<dbReference type="Pfam" id="PF03165">
    <property type="entry name" value="MH1"/>
    <property type="match status" value="1"/>
</dbReference>
<dbReference type="InterPro" id="IPR036578">
    <property type="entry name" value="SMAD_MH1_sf"/>
</dbReference>
<dbReference type="GO" id="GO:0046622">
    <property type="term" value="P:positive regulation of organ growth"/>
    <property type="evidence" value="ECO:0007669"/>
    <property type="project" value="EnsemblMetazoa"/>
</dbReference>
<dbReference type="InterPro" id="IPR008984">
    <property type="entry name" value="SMAD_FHA_dom_sf"/>
</dbReference>
<dbReference type="GO" id="GO:0045732">
    <property type="term" value="P:positive regulation of protein catabolic process"/>
    <property type="evidence" value="ECO:0007669"/>
    <property type="project" value="EnsemblMetazoa"/>
</dbReference>
<dbReference type="GO" id="GO:0040018">
    <property type="term" value="P:positive regulation of multicellular organism growth"/>
    <property type="evidence" value="ECO:0007669"/>
    <property type="project" value="EnsemblMetazoa"/>
</dbReference>
<dbReference type="InterPro" id="IPR013790">
    <property type="entry name" value="Dwarfin"/>
</dbReference>
<keyword evidence="11" id="KW-1185">Reference proteome</keyword>
<dbReference type="PANTHER" id="PTHR13703">
    <property type="entry name" value="SMAD"/>
    <property type="match status" value="1"/>
</dbReference>
<dbReference type="InterPro" id="IPR017855">
    <property type="entry name" value="SMAD-like_dom_sf"/>
</dbReference>
<feature type="region of interest" description="Disordered" evidence="9">
    <location>
        <begin position="123"/>
        <end position="142"/>
    </location>
</feature>
<dbReference type="GO" id="GO:0042661">
    <property type="term" value="P:regulation of mesodermal cell fate specification"/>
    <property type="evidence" value="ECO:0007669"/>
    <property type="project" value="EnsemblMetazoa"/>
</dbReference>
<keyword evidence="3" id="KW-0862">Zinc</keyword>
<gene>
    <name evidence="10" type="primary">WBGene00107411</name>
</gene>
<dbReference type="PROSITE" id="PS51076">
    <property type="entry name" value="MH2"/>
    <property type="match status" value="1"/>
</dbReference>
<dbReference type="GO" id="GO:0071144">
    <property type="term" value="C:heteromeric SMAD protein complex"/>
    <property type="evidence" value="ECO:0000318"/>
    <property type="project" value="GO_Central"/>
</dbReference>
<keyword evidence="7" id="KW-0963">Cytoplasm</keyword>
<keyword evidence="8" id="KW-0175">Coiled coil</keyword>
<dbReference type="GO" id="GO:0046872">
    <property type="term" value="F:metal ion binding"/>
    <property type="evidence" value="ECO:0007669"/>
    <property type="project" value="UniProtKB-KW"/>
</dbReference>
<dbReference type="GO" id="GO:0008340">
    <property type="term" value="P:determination of adult lifespan"/>
    <property type="evidence" value="ECO:0007669"/>
    <property type="project" value="EnsemblMetazoa"/>
</dbReference>
<dbReference type="SMART" id="SM00523">
    <property type="entry name" value="DWA"/>
    <property type="match status" value="1"/>
</dbReference>
<dbReference type="GO" id="GO:0009653">
    <property type="term" value="P:anatomical structure morphogenesis"/>
    <property type="evidence" value="ECO:0000318"/>
    <property type="project" value="GO_Central"/>
</dbReference>
<evidence type="ECO:0000256" key="1">
    <source>
        <dbReference type="ARBA" id="ARBA00005545"/>
    </source>
</evidence>
<organism evidence="10 11">
    <name type="scientific">Pristionchus pacificus</name>
    <name type="common">Parasitic nematode worm</name>
    <dbReference type="NCBI Taxonomy" id="54126"/>
    <lineage>
        <taxon>Eukaryota</taxon>
        <taxon>Metazoa</taxon>
        <taxon>Ecdysozoa</taxon>
        <taxon>Nematoda</taxon>
        <taxon>Chromadorea</taxon>
        <taxon>Rhabditida</taxon>
        <taxon>Rhabditina</taxon>
        <taxon>Diplogasteromorpha</taxon>
        <taxon>Diplogasteroidea</taxon>
        <taxon>Neodiplogasteridae</taxon>
        <taxon>Pristionchus</taxon>
    </lineage>
</organism>
<dbReference type="InterPro" id="IPR013019">
    <property type="entry name" value="MAD_homology_MH1"/>
</dbReference>
<reference evidence="11" key="1">
    <citation type="journal article" date="2008" name="Nat. Genet.">
        <title>The Pristionchus pacificus genome provides a unique perspective on nematode lifestyle and parasitism.</title>
        <authorList>
            <person name="Dieterich C."/>
            <person name="Clifton S.W."/>
            <person name="Schuster L.N."/>
            <person name="Chinwalla A."/>
            <person name="Delehaunty K."/>
            <person name="Dinkelacker I."/>
            <person name="Fulton L."/>
            <person name="Fulton R."/>
            <person name="Godfrey J."/>
            <person name="Minx P."/>
            <person name="Mitreva M."/>
            <person name="Roeseler W."/>
            <person name="Tian H."/>
            <person name="Witte H."/>
            <person name="Yang S.P."/>
            <person name="Wilson R.K."/>
            <person name="Sommer R.J."/>
        </authorList>
    </citation>
    <scope>NUCLEOTIDE SEQUENCE [LARGE SCALE GENOMIC DNA]</scope>
    <source>
        <strain evidence="11">PS312</strain>
    </source>
</reference>
<dbReference type="GO" id="GO:0040024">
    <property type="term" value="P:dauer larval development"/>
    <property type="evidence" value="ECO:0007669"/>
    <property type="project" value="EnsemblMetazoa"/>
</dbReference>
<reference evidence="10" key="2">
    <citation type="submission" date="2022-06" db="UniProtKB">
        <authorList>
            <consortium name="EnsemblMetazoa"/>
        </authorList>
    </citation>
    <scope>IDENTIFICATION</scope>
    <source>
        <strain evidence="10">PS312</strain>
    </source>
</reference>
<dbReference type="GO" id="GO:0060395">
    <property type="term" value="P:SMAD protein signal transduction"/>
    <property type="evidence" value="ECO:0000318"/>
    <property type="project" value="GO_Central"/>
</dbReference>
<keyword evidence="6 7" id="KW-0539">Nucleus</keyword>
<keyword evidence="5 7" id="KW-0804">Transcription</keyword>
<keyword evidence="2" id="KW-0479">Metal-binding</keyword>
<evidence type="ECO:0000256" key="5">
    <source>
        <dbReference type="ARBA" id="ARBA00023163"/>
    </source>
</evidence>
<dbReference type="Gene3D" id="3.90.520.10">
    <property type="entry name" value="SMAD MH1 domain"/>
    <property type="match status" value="1"/>
</dbReference>
<keyword evidence="4 7" id="KW-0805">Transcription regulation</keyword>